<proteinExistence type="predicted"/>
<reference evidence="1 2" key="1">
    <citation type="journal article" date="2021" name="Elife">
        <title>Chloroplast acquisition without the gene transfer in kleptoplastic sea slugs, Plakobranchus ocellatus.</title>
        <authorList>
            <person name="Maeda T."/>
            <person name="Takahashi S."/>
            <person name="Yoshida T."/>
            <person name="Shimamura S."/>
            <person name="Takaki Y."/>
            <person name="Nagai Y."/>
            <person name="Toyoda A."/>
            <person name="Suzuki Y."/>
            <person name="Arimoto A."/>
            <person name="Ishii H."/>
            <person name="Satoh N."/>
            <person name="Nishiyama T."/>
            <person name="Hasebe M."/>
            <person name="Maruyama T."/>
            <person name="Minagawa J."/>
            <person name="Obokata J."/>
            <person name="Shigenobu S."/>
        </authorList>
    </citation>
    <scope>NUCLEOTIDE SEQUENCE [LARGE SCALE GENOMIC DNA]</scope>
</reference>
<dbReference type="InterPro" id="IPR003006">
    <property type="entry name" value="Ig/MHC_CS"/>
</dbReference>
<sequence>MDRFRDSSAWNSFCSSSLELLAELAFCWSRFHWKYDCNVVHESLQGRHLTSTAKIYWTRNRTPLCCSGDKFHSHDKQEWACYATHSDANSKFIQSVVYLS</sequence>
<gene>
    <name evidence="1" type="ORF">PoB_000369500</name>
</gene>
<dbReference type="Proteomes" id="UP000735302">
    <property type="component" value="Unassembled WGS sequence"/>
</dbReference>
<accession>A0AAV3Y2V7</accession>
<keyword evidence="2" id="KW-1185">Reference proteome</keyword>
<protein>
    <submittedName>
        <fullName evidence="1">Uncharacterized protein</fullName>
    </submittedName>
</protein>
<dbReference type="AlphaFoldDB" id="A0AAV3Y2V7"/>
<dbReference type="PROSITE" id="PS00290">
    <property type="entry name" value="IG_MHC"/>
    <property type="match status" value="1"/>
</dbReference>
<evidence type="ECO:0000313" key="1">
    <source>
        <dbReference type="EMBL" id="GFN77189.1"/>
    </source>
</evidence>
<comment type="caution">
    <text evidence="1">The sequence shown here is derived from an EMBL/GenBank/DDBJ whole genome shotgun (WGS) entry which is preliminary data.</text>
</comment>
<dbReference type="EMBL" id="BLXT01000438">
    <property type="protein sequence ID" value="GFN77189.1"/>
    <property type="molecule type" value="Genomic_DNA"/>
</dbReference>
<evidence type="ECO:0000313" key="2">
    <source>
        <dbReference type="Proteomes" id="UP000735302"/>
    </source>
</evidence>
<name>A0AAV3Y2V7_9GAST</name>
<organism evidence="1 2">
    <name type="scientific">Plakobranchus ocellatus</name>
    <dbReference type="NCBI Taxonomy" id="259542"/>
    <lineage>
        <taxon>Eukaryota</taxon>
        <taxon>Metazoa</taxon>
        <taxon>Spiralia</taxon>
        <taxon>Lophotrochozoa</taxon>
        <taxon>Mollusca</taxon>
        <taxon>Gastropoda</taxon>
        <taxon>Heterobranchia</taxon>
        <taxon>Euthyneura</taxon>
        <taxon>Panpulmonata</taxon>
        <taxon>Sacoglossa</taxon>
        <taxon>Placobranchoidea</taxon>
        <taxon>Plakobranchidae</taxon>
        <taxon>Plakobranchus</taxon>
    </lineage>
</organism>